<dbReference type="GO" id="GO:0000287">
    <property type="term" value="F:magnesium ion binding"/>
    <property type="evidence" value="ECO:0007669"/>
    <property type="project" value="UniProtKB-UniRule"/>
</dbReference>
<dbReference type="Gene3D" id="3.40.1190.20">
    <property type="match status" value="1"/>
</dbReference>
<dbReference type="PRINTS" id="PR01099">
    <property type="entry name" value="HYETHTZKNASE"/>
</dbReference>
<keyword evidence="7 11" id="KW-0418">Kinase</keyword>
<proteinExistence type="inferred from homology"/>
<dbReference type="EMBL" id="FXZA01000003">
    <property type="protein sequence ID" value="SMX73873.1"/>
    <property type="molecule type" value="Genomic_DNA"/>
</dbReference>
<dbReference type="GO" id="GO:0005524">
    <property type="term" value="F:ATP binding"/>
    <property type="evidence" value="ECO:0007669"/>
    <property type="project" value="UniProtKB-UniRule"/>
</dbReference>
<evidence type="ECO:0000256" key="4">
    <source>
        <dbReference type="ARBA" id="ARBA00022679"/>
    </source>
</evidence>
<dbReference type="AlphaFoldDB" id="A0A2H1IF93"/>
<dbReference type="Proteomes" id="UP000234498">
    <property type="component" value="Unassembled WGS sequence"/>
</dbReference>
<dbReference type="InterPro" id="IPR000417">
    <property type="entry name" value="Hyethyz_kinase"/>
</dbReference>
<evidence type="ECO:0000256" key="8">
    <source>
        <dbReference type="ARBA" id="ARBA00022840"/>
    </source>
</evidence>
<keyword evidence="5 11" id="KW-0479">Metal-binding</keyword>
<evidence type="ECO:0000256" key="6">
    <source>
        <dbReference type="ARBA" id="ARBA00022741"/>
    </source>
</evidence>
<keyword evidence="10 11" id="KW-0784">Thiamine biosynthesis</keyword>
<sequence length="348" mass="34913">MTWGASRGSVRTEELRTEDTEAERTPIEPDLGHTSEGIVMVDFDLRSANARLRASNPLIQCITNTVVQQFSANVLLAVGASPAMLDHEADAGQFAGIASGVLVNFGTASNHQLLAADAAIDVANAAGKPWVLDPVSVGAVDFRTSRIRRAAADHPTTIRGNASEVAALAGVGLGGRGVDSTDEVDAVLPAAAKLARETGAIVAVSGPTDAVVAHIDGTVHVARITGGHEFMPLVIGTGCSLGAVTVAYLAAARAGLADPDADASAVNATDGSANGGAASARFEAVVAAHAHFAVAGELAADGAKGPGSYSVNFLDALHAVDGDRLAETRISLDTLTSGSGAAGEGVEA</sequence>
<feature type="binding site" evidence="11">
    <location>
        <position position="205"/>
    </location>
    <ligand>
        <name>ATP</name>
        <dbReference type="ChEBI" id="CHEBI:30616"/>
    </ligand>
</feature>
<organism evidence="13 14">
    <name type="scientific">Brevibacterium linens</name>
    <dbReference type="NCBI Taxonomy" id="1703"/>
    <lineage>
        <taxon>Bacteria</taxon>
        <taxon>Bacillati</taxon>
        <taxon>Actinomycetota</taxon>
        <taxon>Actinomycetes</taxon>
        <taxon>Micrococcales</taxon>
        <taxon>Brevibacteriaceae</taxon>
        <taxon>Brevibacterium</taxon>
    </lineage>
</organism>
<comment type="function">
    <text evidence="11">Catalyzes the phosphorylation of the hydroxyl group of 4-methyl-5-beta-hydroxyethylthiazole (THZ).</text>
</comment>
<dbReference type="CDD" id="cd01170">
    <property type="entry name" value="THZ_kinase"/>
    <property type="match status" value="1"/>
</dbReference>
<comment type="pathway">
    <text evidence="3 11">Cofactor biosynthesis; thiamine diphosphate biosynthesis; 4-methyl-5-(2-phosphoethyl)-thiazole from 5-(2-hydroxyethyl)-4-methylthiazole: step 1/1.</text>
</comment>
<evidence type="ECO:0000256" key="12">
    <source>
        <dbReference type="SAM" id="MobiDB-lite"/>
    </source>
</evidence>
<evidence type="ECO:0000256" key="1">
    <source>
        <dbReference type="ARBA" id="ARBA00001771"/>
    </source>
</evidence>
<gene>
    <name evidence="11" type="primary">thiM</name>
    <name evidence="13" type="ORF">BLIN101_01139</name>
</gene>
<evidence type="ECO:0000313" key="14">
    <source>
        <dbReference type="Proteomes" id="UP000234498"/>
    </source>
</evidence>
<dbReference type="UniPathway" id="UPA00060">
    <property type="reaction ID" value="UER00139"/>
</dbReference>
<dbReference type="HAMAP" id="MF_00228">
    <property type="entry name" value="Thz_kinase"/>
    <property type="match status" value="1"/>
</dbReference>
<feature type="region of interest" description="Disordered" evidence="12">
    <location>
        <begin position="1"/>
        <end position="31"/>
    </location>
</feature>
<evidence type="ECO:0000256" key="11">
    <source>
        <dbReference type="HAMAP-Rule" id="MF_00228"/>
    </source>
</evidence>
<name>A0A2H1IF93_BRELN</name>
<comment type="similarity">
    <text evidence="11">Belongs to the Thz kinase family.</text>
</comment>
<evidence type="ECO:0000256" key="10">
    <source>
        <dbReference type="ARBA" id="ARBA00022977"/>
    </source>
</evidence>
<keyword evidence="8 11" id="KW-0067">ATP-binding</keyword>
<evidence type="ECO:0000256" key="2">
    <source>
        <dbReference type="ARBA" id="ARBA00001946"/>
    </source>
</evidence>
<keyword evidence="9 11" id="KW-0460">Magnesium</keyword>
<keyword evidence="6 11" id="KW-0547">Nucleotide-binding</keyword>
<dbReference type="GO" id="GO:0009228">
    <property type="term" value="P:thiamine biosynthetic process"/>
    <property type="evidence" value="ECO:0007669"/>
    <property type="project" value="UniProtKB-KW"/>
</dbReference>
<reference evidence="13 14" key="1">
    <citation type="submission" date="2017-03" db="EMBL/GenBank/DDBJ databases">
        <authorList>
            <person name="Afonso C.L."/>
            <person name="Miller P.J."/>
            <person name="Scott M.A."/>
            <person name="Spackman E."/>
            <person name="Goraichik I."/>
            <person name="Dimitrov K.M."/>
            <person name="Suarez D.L."/>
            <person name="Swayne D.E."/>
        </authorList>
    </citation>
    <scope>NUCLEOTIDE SEQUENCE [LARGE SCALE GENOMIC DNA]</scope>
    <source>
        <strain evidence="13 14">Mu101</strain>
    </source>
</reference>
<feature type="binding site" evidence="11">
    <location>
        <position position="84"/>
    </location>
    <ligand>
        <name>substrate</name>
    </ligand>
</feature>
<evidence type="ECO:0000256" key="3">
    <source>
        <dbReference type="ARBA" id="ARBA00004868"/>
    </source>
</evidence>
<feature type="compositionally biased region" description="Basic and acidic residues" evidence="12">
    <location>
        <begin position="10"/>
        <end position="31"/>
    </location>
</feature>
<dbReference type="GO" id="GO:0004417">
    <property type="term" value="F:hydroxyethylthiazole kinase activity"/>
    <property type="evidence" value="ECO:0007669"/>
    <property type="project" value="UniProtKB-UniRule"/>
</dbReference>
<comment type="catalytic activity">
    <reaction evidence="1 11">
        <text>5-(2-hydroxyethyl)-4-methylthiazole + ATP = 4-methyl-5-(2-phosphooxyethyl)-thiazole + ADP + H(+)</text>
        <dbReference type="Rhea" id="RHEA:24212"/>
        <dbReference type="ChEBI" id="CHEBI:15378"/>
        <dbReference type="ChEBI" id="CHEBI:17957"/>
        <dbReference type="ChEBI" id="CHEBI:30616"/>
        <dbReference type="ChEBI" id="CHEBI:58296"/>
        <dbReference type="ChEBI" id="CHEBI:456216"/>
        <dbReference type="EC" id="2.7.1.50"/>
    </reaction>
</comment>
<dbReference type="SUPFAM" id="SSF53613">
    <property type="entry name" value="Ribokinase-like"/>
    <property type="match status" value="1"/>
</dbReference>
<dbReference type="GO" id="GO:0009229">
    <property type="term" value="P:thiamine diphosphate biosynthetic process"/>
    <property type="evidence" value="ECO:0007669"/>
    <property type="project" value="UniProtKB-UniRule"/>
</dbReference>
<keyword evidence="4 11" id="KW-0808">Transferase</keyword>
<evidence type="ECO:0000256" key="7">
    <source>
        <dbReference type="ARBA" id="ARBA00022777"/>
    </source>
</evidence>
<feature type="binding site" evidence="11">
    <location>
        <position position="236"/>
    </location>
    <ligand>
        <name>substrate</name>
    </ligand>
</feature>
<evidence type="ECO:0000256" key="5">
    <source>
        <dbReference type="ARBA" id="ARBA00022723"/>
    </source>
</evidence>
<feature type="binding site" evidence="11">
    <location>
        <position position="159"/>
    </location>
    <ligand>
        <name>ATP</name>
        <dbReference type="ChEBI" id="CHEBI:30616"/>
    </ligand>
</feature>
<protein>
    <recommendedName>
        <fullName evidence="11">Hydroxyethylthiazole kinase</fullName>
        <ecNumber evidence="11">2.7.1.50</ecNumber>
    </recommendedName>
    <alternativeName>
        <fullName evidence="11">4-methyl-5-beta-hydroxyethylthiazole kinase</fullName>
        <shortName evidence="11">TH kinase</shortName>
        <shortName evidence="11">Thz kinase</shortName>
    </alternativeName>
</protein>
<evidence type="ECO:0000313" key="13">
    <source>
        <dbReference type="EMBL" id="SMX73873.1"/>
    </source>
</evidence>
<dbReference type="EC" id="2.7.1.50" evidence="11"/>
<accession>A0A2H1IF93</accession>
<dbReference type="InterPro" id="IPR029056">
    <property type="entry name" value="Ribokinase-like"/>
</dbReference>
<evidence type="ECO:0000256" key="9">
    <source>
        <dbReference type="ARBA" id="ARBA00022842"/>
    </source>
</evidence>
<comment type="cofactor">
    <cofactor evidence="2 11">
        <name>Mg(2+)</name>
        <dbReference type="ChEBI" id="CHEBI:18420"/>
    </cofactor>
</comment>
<dbReference type="Pfam" id="PF02110">
    <property type="entry name" value="HK"/>
    <property type="match status" value="1"/>
</dbReference>